<feature type="compositionally biased region" description="Basic and acidic residues" evidence="5">
    <location>
        <begin position="279"/>
        <end position="294"/>
    </location>
</feature>
<evidence type="ECO:0008006" key="8">
    <source>
        <dbReference type="Google" id="ProtNLM"/>
    </source>
</evidence>
<keyword evidence="7" id="KW-1185">Reference proteome</keyword>
<comment type="subcellular location">
    <subcellularLocation>
        <location evidence="2">Cytoplasm</location>
    </subcellularLocation>
    <subcellularLocation>
        <location evidence="1">Nucleus</location>
    </subcellularLocation>
</comment>
<evidence type="ECO:0000256" key="2">
    <source>
        <dbReference type="ARBA" id="ARBA00004496"/>
    </source>
</evidence>
<evidence type="ECO:0000256" key="1">
    <source>
        <dbReference type="ARBA" id="ARBA00004123"/>
    </source>
</evidence>
<dbReference type="GO" id="GO:0005829">
    <property type="term" value="C:cytosol"/>
    <property type="evidence" value="ECO:0007669"/>
    <property type="project" value="TreeGrafter"/>
</dbReference>
<protein>
    <recommendedName>
        <fullName evidence="8">Regulator of volume decrease after cellular swelling-domain-containing protein</fullName>
    </recommendedName>
</protein>
<accession>A0A2S5B8N4</accession>
<keyword evidence="4" id="KW-0539">Nucleus</keyword>
<dbReference type="InterPro" id="IPR011993">
    <property type="entry name" value="PH-like_dom_sf"/>
</dbReference>
<gene>
    <name evidence="6" type="ORF">BMF94_3820</name>
</gene>
<dbReference type="Pfam" id="PF03517">
    <property type="entry name" value="Voldacs"/>
    <property type="match status" value="1"/>
</dbReference>
<name>A0A2S5B8N4_9BASI</name>
<dbReference type="AlphaFoldDB" id="A0A2S5B8N4"/>
<proteinExistence type="predicted"/>
<keyword evidence="3" id="KW-0963">Cytoplasm</keyword>
<evidence type="ECO:0000313" key="7">
    <source>
        <dbReference type="Proteomes" id="UP000237144"/>
    </source>
</evidence>
<dbReference type="GO" id="GO:0000387">
    <property type="term" value="P:spliceosomal snRNP assembly"/>
    <property type="evidence" value="ECO:0007669"/>
    <property type="project" value="TreeGrafter"/>
</dbReference>
<evidence type="ECO:0000256" key="3">
    <source>
        <dbReference type="ARBA" id="ARBA00022490"/>
    </source>
</evidence>
<dbReference type="GO" id="GO:0034715">
    <property type="term" value="C:pICln-Sm protein complex"/>
    <property type="evidence" value="ECO:0007669"/>
    <property type="project" value="TreeGrafter"/>
</dbReference>
<feature type="compositionally biased region" description="Acidic residues" evidence="5">
    <location>
        <begin position="249"/>
        <end position="273"/>
    </location>
</feature>
<sequence length="294" mass="30991">MTISLLSSAPEALSREELAEISSTTPASFQGIAPLTRHCEPEGVRIQLEPAFEGFTGEGLEGGLWITEGALSFYSEAQQKGISLPYPHITLHAISREPAPSSSSSSTAATTTNGTNGTSVTSEGSACIYCQVEESEEMLQDTDGMEESGTREMWITPSDPASVDKIFSMLSYCASLHPASSDPTVSFMQQQGDEDLSSSRDPAASSSIGALANPQASLFAAMGLDPSSMVFANDDGTLGGPGLAAMQQDDGEEEEDDGENQYEDGEGEEEEVESAAGRQRSDFVNEGRARGAPY</sequence>
<comment type="caution">
    <text evidence="6">The sequence shown here is derived from an EMBL/GenBank/DDBJ whole genome shotgun (WGS) entry which is preliminary data.</text>
</comment>
<dbReference type="Proteomes" id="UP000237144">
    <property type="component" value="Unassembled WGS sequence"/>
</dbReference>
<evidence type="ECO:0000256" key="5">
    <source>
        <dbReference type="SAM" id="MobiDB-lite"/>
    </source>
</evidence>
<dbReference type="STRING" id="741276.A0A2S5B8N4"/>
<evidence type="ECO:0000313" key="6">
    <source>
        <dbReference type="EMBL" id="POY73127.1"/>
    </source>
</evidence>
<feature type="region of interest" description="Disordered" evidence="5">
    <location>
        <begin position="180"/>
        <end position="207"/>
    </location>
</feature>
<feature type="compositionally biased region" description="Low complexity" evidence="5">
    <location>
        <begin position="101"/>
        <end position="122"/>
    </location>
</feature>
<dbReference type="GO" id="GO:0005681">
    <property type="term" value="C:spliceosomal complex"/>
    <property type="evidence" value="ECO:0007669"/>
    <property type="project" value="TreeGrafter"/>
</dbReference>
<organism evidence="6 7">
    <name type="scientific">Rhodotorula taiwanensis</name>
    <dbReference type="NCBI Taxonomy" id="741276"/>
    <lineage>
        <taxon>Eukaryota</taxon>
        <taxon>Fungi</taxon>
        <taxon>Dikarya</taxon>
        <taxon>Basidiomycota</taxon>
        <taxon>Pucciniomycotina</taxon>
        <taxon>Microbotryomycetes</taxon>
        <taxon>Sporidiobolales</taxon>
        <taxon>Sporidiobolaceae</taxon>
        <taxon>Rhodotorula</taxon>
    </lineage>
</organism>
<dbReference type="InterPro" id="IPR039924">
    <property type="entry name" value="ICln/Lot5/Saf5"/>
</dbReference>
<feature type="region of interest" description="Disordered" evidence="5">
    <location>
        <begin position="232"/>
        <end position="294"/>
    </location>
</feature>
<dbReference type="OrthoDB" id="19714at2759"/>
<feature type="compositionally biased region" description="Polar residues" evidence="5">
    <location>
        <begin position="181"/>
        <end position="191"/>
    </location>
</feature>
<dbReference type="EMBL" id="PJQD01000040">
    <property type="protein sequence ID" value="POY73127.1"/>
    <property type="molecule type" value="Genomic_DNA"/>
</dbReference>
<feature type="region of interest" description="Disordered" evidence="5">
    <location>
        <begin position="96"/>
        <end position="122"/>
    </location>
</feature>
<dbReference type="Gene3D" id="2.30.29.30">
    <property type="entry name" value="Pleckstrin-homology domain (PH domain)/Phosphotyrosine-binding domain (PTB)"/>
    <property type="match status" value="1"/>
</dbReference>
<dbReference type="PANTHER" id="PTHR21399">
    <property type="entry name" value="CHLORIDE CONDUCTANCE REGULATORY PROTEIN ICLN"/>
    <property type="match status" value="1"/>
</dbReference>
<evidence type="ECO:0000256" key="4">
    <source>
        <dbReference type="ARBA" id="ARBA00023242"/>
    </source>
</evidence>
<dbReference type="PANTHER" id="PTHR21399:SF0">
    <property type="entry name" value="METHYLOSOME SUBUNIT PICLN"/>
    <property type="match status" value="1"/>
</dbReference>
<reference evidence="6 7" key="1">
    <citation type="journal article" date="2018" name="Front. Microbiol.">
        <title>Prospects for Fungal Bioremediation of Acidic Radioactive Waste Sites: Characterization and Genome Sequence of Rhodotorula taiwanensis MD1149.</title>
        <authorList>
            <person name="Tkavc R."/>
            <person name="Matrosova V.Y."/>
            <person name="Grichenko O.E."/>
            <person name="Gostincar C."/>
            <person name="Volpe R.P."/>
            <person name="Klimenkova P."/>
            <person name="Gaidamakova E.K."/>
            <person name="Zhou C.E."/>
            <person name="Stewart B.J."/>
            <person name="Lyman M.G."/>
            <person name="Malfatti S.A."/>
            <person name="Rubinfeld B."/>
            <person name="Courtot M."/>
            <person name="Singh J."/>
            <person name="Dalgard C.L."/>
            <person name="Hamilton T."/>
            <person name="Frey K.G."/>
            <person name="Gunde-Cimerman N."/>
            <person name="Dugan L."/>
            <person name="Daly M.J."/>
        </authorList>
    </citation>
    <scope>NUCLEOTIDE SEQUENCE [LARGE SCALE GENOMIC DNA]</scope>
    <source>
        <strain evidence="6 7">MD1149</strain>
    </source>
</reference>
<dbReference type="GO" id="GO:0045292">
    <property type="term" value="P:mRNA cis splicing, via spliceosome"/>
    <property type="evidence" value="ECO:0007669"/>
    <property type="project" value="TreeGrafter"/>
</dbReference>